<dbReference type="PANTHER" id="PTHR37263:SF2">
    <property type="entry name" value="EXPRESSED PROTEIN"/>
    <property type="match status" value="1"/>
</dbReference>
<gene>
    <name evidence="3" type="ORF">HannXRQ_Chr01g0011461</name>
    <name evidence="2" type="ORF">HanXRQr2_Chr14g0662461</name>
</gene>
<feature type="region of interest" description="Disordered" evidence="1">
    <location>
        <begin position="31"/>
        <end position="50"/>
    </location>
</feature>
<keyword evidence="4" id="KW-1185">Reference proteome</keyword>
<dbReference type="OMA" id="NLEWNLH"/>
<dbReference type="AlphaFoldDB" id="A0A251VP21"/>
<evidence type="ECO:0000313" key="3">
    <source>
        <dbReference type="EMBL" id="OTG36792.1"/>
    </source>
</evidence>
<sequence>MHLWPSERLRDSFKLGYLNNLEWNLRRMKTAKNNKNQSAESSNEDKLLGDDTTDAQNCNKKNRFIGCVVAVARDLLMIFSCCFCCGACVD</sequence>
<dbReference type="OrthoDB" id="1927320at2759"/>
<dbReference type="Proteomes" id="UP000215914">
    <property type="component" value="Chromosome 1"/>
</dbReference>
<dbReference type="PANTHER" id="PTHR37263">
    <property type="entry name" value="EXPRESSED PROTEIN"/>
    <property type="match status" value="1"/>
</dbReference>
<protein>
    <submittedName>
        <fullName evidence="3">Uncharacterized protein</fullName>
    </submittedName>
</protein>
<dbReference type="FunCoup" id="A0A251VP21">
    <property type="interactions" value="80"/>
</dbReference>
<evidence type="ECO:0000256" key="1">
    <source>
        <dbReference type="SAM" id="MobiDB-lite"/>
    </source>
</evidence>
<dbReference type="EMBL" id="CM007890">
    <property type="protein sequence ID" value="OTG36792.1"/>
    <property type="molecule type" value="Genomic_DNA"/>
</dbReference>
<reference evidence="2 4" key="1">
    <citation type="journal article" date="2017" name="Nature">
        <title>The sunflower genome provides insights into oil metabolism, flowering and Asterid evolution.</title>
        <authorList>
            <person name="Badouin H."/>
            <person name="Gouzy J."/>
            <person name="Grassa C.J."/>
            <person name="Murat F."/>
            <person name="Staton S.E."/>
            <person name="Cottret L."/>
            <person name="Lelandais-Briere C."/>
            <person name="Owens G.L."/>
            <person name="Carrere S."/>
            <person name="Mayjonade B."/>
            <person name="Legrand L."/>
            <person name="Gill N."/>
            <person name="Kane N.C."/>
            <person name="Bowers J.E."/>
            <person name="Hubner S."/>
            <person name="Bellec A."/>
            <person name="Berard A."/>
            <person name="Berges H."/>
            <person name="Blanchet N."/>
            <person name="Boniface M.C."/>
            <person name="Brunel D."/>
            <person name="Catrice O."/>
            <person name="Chaidir N."/>
            <person name="Claudel C."/>
            <person name="Donnadieu C."/>
            <person name="Faraut T."/>
            <person name="Fievet G."/>
            <person name="Helmstetter N."/>
            <person name="King M."/>
            <person name="Knapp S.J."/>
            <person name="Lai Z."/>
            <person name="Le Paslier M.C."/>
            <person name="Lippi Y."/>
            <person name="Lorenzon L."/>
            <person name="Mandel J.R."/>
            <person name="Marage G."/>
            <person name="Marchand G."/>
            <person name="Marquand E."/>
            <person name="Bret-Mestries E."/>
            <person name="Morien E."/>
            <person name="Nambeesan S."/>
            <person name="Nguyen T."/>
            <person name="Pegot-Espagnet P."/>
            <person name="Pouilly N."/>
            <person name="Raftis F."/>
            <person name="Sallet E."/>
            <person name="Schiex T."/>
            <person name="Thomas J."/>
            <person name="Vandecasteele C."/>
            <person name="Vares D."/>
            <person name="Vear F."/>
            <person name="Vautrin S."/>
            <person name="Crespi M."/>
            <person name="Mangin B."/>
            <person name="Burke J.M."/>
            <person name="Salse J."/>
            <person name="Munos S."/>
            <person name="Vincourt P."/>
            <person name="Rieseberg L.H."/>
            <person name="Langlade N.B."/>
        </authorList>
    </citation>
    <scope>NUCLEOTIDE SEQUENCE [LARGE SCALE GENOMIC DNA]</scope>
    <source>
        <strain evidence="4">cv. SF193</strain>
        <tissue evidence="2">Leaves</tissue>
    </source>
</reference>
<organism evidence="3 4">
    <name type="scientific">Helianthus annuus</name>
    <name type="common">Common sunflower</name>
    <dbReference type="NCBI Taxonomy" id="4232"/>
    <lineage>
        <taxon>Eukaryota</taxon>
        <taxon>Viridiplantae</taxon>
        <taxon>Streptophyta</taxon>
        <taxon>Embryophyta</taxon>
        <taxon>Tracheophyta</taxon>
        <taxon>Spermatophyta</taxon>
        <taxon>Magnoliopsida</taxon>
        <taxon>eudicotyledons</taxon>
        <taxon>Gunneridae</taxon>
        <taxon>Pentapetalae</taxon>
        <taxon>asterids</taxon>
        <taxon>campanulids</taxon>
        <taxon>Asterales</taxon>
        <taxon>Asteraceae</taxon>
        <taxon>Asteroideae</taxon>
        <taxon>Heliantheae alliance</taxon>
        <taxon>Heliantheae</taxon>
        <taxon>Helianthus</taxon>
    </lineage>
</organism>
<reference evidence="3" key="2">
    <citation type="submission" date="2017-02" db="EMBL/GenBank/DDBJ databases">
        <title>Sunflower complete genome.</title>
        <authorList>
            <person name="Langlade N."/>
            <person name="Munos S."/>
        </authorList>
    </citation>
    <scope>NUCLEOTIDE SEQUENCE [LARGE SCALE GENOMIC DNA]</scope>
    <source>
        <tissue evidence="3">Leaves</tissue>
    </source>
</reference>
<reference evidence="2" key="3">
    <citation type="submission" date="2020-06" db="EMBL/GenBank/DDBJ databases">
        <title>Helianthus annuus Genome sequencing and assembly Release 2.</title>
        <authorList>
            <person name="Gouzy J."/>
            <person name="Langlade N."/>
            <person name="Munos S."/>
        </authorList>
    </citation>
    <scope>NUCLEOTIDE SEQUENCE</scope>
    <source>
        <tissue evidence="2">Leaves</tissue>
    </source>
</reference>
<evidence type="ECO:0000313" key="2">
    <source>
        <dbReference type="EMBL" id="KAF5770706.1"/>
    </source>
</evidence>
<proteinExistence type="predicted"/>
<dbReference type="EMBL" id="MNCJ02000329">
    <property type="protein sequence ID" value="KAF5770706.1"/>
    <property type="molecule type" value="Genomic_DNA"/>
</dbReference>
<dbReference type="InParanoid" id="A0A251VP21"/>
<accession>A0A251VP21</accession>
<evidence type="ECO:0000313" key="4">
    <source>
        <dbReference type="Proteomes" id="UP000215914"/>
    </source>
</evidence>
<name>A0A251VP21_HELAN</name>
<dbReference type="Gramene" id="mRNA:HanXRQr2_Chr14g0662461">
    <property type="protein sequence ID" value="mRNA:HanXRQr2_Chr14g0662461"/>
    <property type="gene ID" value="HanXRQr2_Chr14g0662461"/>
</dbReference>